<dbReference type="AlphaFoldDB" id="A0A9P6N5S8"/>
<evidence type="ECO:0000313" key="4">
    <source>
        <dbReference type="Proteomes" id="UP000886653"/>
    </source>
</evidence>
<feature type="transmembrane region" description="Helical" evidence="2">
    <location>
        <begin position="52"/>
        <end position="73"/>
    </location>
</feature>
<keyword evidence="4" id="KW-1185">Reference proteome</keyword>
<dbReference type="EMBL" id="MU167594">
    <property type="protein sequence ID" value="KAG0139423.1"/>
    <property type="molecule type" value="Genomic_DNA"/>
</dbReference>
<evidence type="ECO:0000256" key="2">
    <source>
        <dbReference type="SAM" id="Phobius"/>
    </source>
</evidence>
<feature type="transmembrane region" description="Helical" evidence="2">
    <location>
        <begin position="146"/>
        <end position="168"/>
    </location>
</feature>
<protein>
    <submittedName>
        <fullName evidence="3">Uncharacterized protein</fullName>
    </submittedName>
</protein>
<name>A0A9P6N5S8_9BASI</name>
<evidence type="ECO:0000256" key="1">
    <source>
        <dbReference type="SAM" id="MobiDB-lite"/>
    </source>
</evidence>
<gene>
    <name evidence="3" type="ORF">CROQUDRAFT_54740</name>
</gene>
<feature type="region of interest" description="Disordered" evidence="1">
    <location>
        <begin position="375"/>
        <end position="460"/>
    </location>
</feature>
<sequence>MAFRASDEAQLMWQNIILLAYASSIAAIPLGDALLFSFTVKKPLAIGVARSIFVSALGASLAMVLTFVGWLIMECSFPSLQIDHFFYQLIARRIKANAFTQIIAIFVLVEATLLFLTIILGGFLASVTTFVGEQNQNHTRFSFETLLIDFPVGLSIVSFIQAIIWGSMCLISHLRGPVTPPPPSERRDRLLMMNPNASSIKANRRVTFKTQSEISTSDSKRRSDISQTSSTSPILQFKEDAGIRRIPSASSSRTTLLPVYLRSSSPQTNTSSIMPPCYQNPASTIKLNTPSCDSLVAPPPAVHKSRSPPAKMKPSTFNVPKILSHSTSFSKPAVAPPSRVPSAALSRYAWLKNNAGKDGPLNTALPYTRVSASKPVNHSTAYQRDAHRTSSGTSSEAESNRNSYTKRKSIPLNALVDPGLSSDPVRNESSQSYESDDTDEEWAETQSEFGDRSGIGTNAN</sequence>
<accession>A0A9P6N5S8</accession>
<keyword evidence="2" id="KW-1133">Transmembrane helix</keyword>
<proteinExistence type="predicted"/>
<dbReference type="OrthoDB" id="2504982at2759"/>
<feature type="region of interest" description="Disordered" evidence="1">
    <location>
        <begin position="296"/>
        <end position="317"/>
    </location>
</feature>
<evidence type="ECO:0000313" key="3">
    <source>
        <dbReference type="EMBL" id="KAG0139423.1"/>
    </source>
</evidence>
<feature type="transmembrane region" description="Helical" evidence="2">
    <location>
        <begin position="16"/>
        <end position="40"/>
    </location>
</feature>
<feature type="region of interest" description="Disordered" evidence="1">
    <location>
        <begin position="210"/>
        <end position="233"/>
    </location>
</feature>
<feature type="transmembrane region" description="Helical" evidence="2">
    <location>
        <begin position="102"/>
        <end position="125"/>
    </location>
</feature>
<dbReference type="Proteomes" id="UP000886653">
    <property type="component" value="Unassembled WGS sequence"/>
</dbReference>
<feature type="compositionally biased region" description="Acidic residues" evidence="1">
    <location>
        <begin position="434"/>
        <end position="443"/>
    </location>
</feature>
<organism evidence="3 4">
    <name type="scientific">Cronartium quercuum f. sp. fusiforme G11</name>
    <dbReference type="NCBI Taxonomy" id="708437"/>
    <lineage>
        <taxon>Eukaryota</taxon>
        <taxon>Fungi</taxon>
        <taxon>Dikarya</taxon>
        <taxon>Basidiomycota</taxon>
        <taxon>Pucciniomycotina</taxon>
        <taxon>Pucciniomycetes</taxon>
        <taxon>Pucciniales</taxon>
        <taxon>Coleosporiaceae</taxon>
        <taxon>Cronartium</taxon>
    </lineage>
</organism>
<keyword evidence="2" id="KW-0812">Transmembrane</keyword>
<feature type="compositionally biased region" description="Polar residues" evidence="1">
    <location>
        <begin position="389"/>
        <end position="403"/>
    </location>
</feature>
<reference evidence="3" key="1">
    <citation type="submission" date="2013-11" db="EMBL/GenBank/DDBJ databases">
        <title>Genome sequence of the fusiform rust pathogen reveals effectors for host alternation and coevolution with pine.</title>
        <authorList>
            <consortium name="DOE Joint Genome Institute"/>
            <person name="Smith K."/>
            <person name="Pendleton A."/>
            <person name="Kubisiak T."/>
            <person name="Anderson C."/>
            <person name="Salamov A."/>
            <person name="Aerts A."/>
            <person name="Riley R."/>
            <person name="Clum A."/>
            <person name="Lindquist E."/>
            <person name="Ence D."/>
            <person name="Campbell M."/>
            <person name="Kronenberg Z."/>
            <person name="Feau N."/>
            <person name="Dhillon B."/>
            <person name="Hamelin R."/>
            <person name="Burleigh J."/>
            <person name="Smith J."/>
            <person name="Yandell M."/>
            <person name="Nelson C."/>
            <person name="Grigoriev I."/>
            <person name="Davis J."/>
        </authorList>
    </citation>
    <scope>NUCLEOTIDE SEQUENCE</scope>
    <source>
        <strain evidence="3">G11</strain>
    </source>
</reference>
<keyword evidence="2" id="KW-0472">Membrane</keyword>
<comment type="caution">
    <text evidence="3">The sequence shown here is derived from an EMBL/GenBank/DDBJ whole genome shotgun (WGS) entry which is preliminary data.</text>
</comment>